<dbReference type="SUPFAM" id="SSF53807">
    <property type="entry name" value="Helical backbone' metal receptor"/>
    <property type="match status" value="1"/>
</dbReference>
<dbReference type="InterPro" id="IPR002491">
    <property type="entry name" value="ABC_transptr_periplasmic_BD"/>
</dbReference>
<dbReference type="Gene3D" id="3.40.50.1980">
    <property type="entry name" value="Nitrogenase molybdenum iron protein domain"/>
    <property type="match status" value="2"/>
</dbReference>
<accession>A0ABX6BSB5</accession>
<keyword evidence="8 15" id="KW-0732">Signal</keyword>
<dbReference type="PANTHER" id="PTHR30535">
    <property type="entry name" value="VITAMIN B12-BINDING PROTEIN"/>
    <property type="match status" value="1"/>
</dbReference>
<dbReference type="Pfam" id="PF01497">
    <property type="entry name" value="Peripla_BP_2"/>
    <property type="match status" value="1"/>
</dbReference>
<keyword evidence="7" id="KW-0479">Metal-binding</keyword>
<keyword evidence="18" id="KW-1185">Reference proteome</keyword>
<reference evidence="17 18" key="1">
    <citation type="submission" date="2019-07" db="EMBL/GenBank/DDBJ databases">
        <title>Comparative genome analysis of staphylococcus lugdunensis shows clonal complex-dependent diversity of the putative virulence factor, ess/type vii locus.</title>
        <authorList>
            <person name="Lebeurre J."/>
            <person name="Dahyot S."/>
            <person name="Diene S."/>
            <person name="Paulay A."/>
            <person name="Aubourg M."/>
            <person name="Argemi X."/>
            <person name="Giard J.-C."/>
            <person name="Tournier I."/>
            <person name="Francois P."/>
            <person name="Pestel-Caron M."/>
        </authorList>
    </citation>
    <scope>NUCLEOTIDE SEQUENCE [LARGE SCALE GENOMIC DNA]</scope>
    <source>
        <strain evidence="17 18">SL13</strain>
    </source>
</reference>
<evidence type="ECO:0000256" key="8">
    <source>
        <dbReference type="ARBA" id="ARBA00022729"/>
    </source>
</evidence>
<keyword evidence="11" id="KW-0564">Palmitate</keyword>
<name>A0ABX6BSB5_STALU</name>
<evidence type="ECO:0000256" key="13">
    <source>
        <dbReference type="ARBA" id="ARBA00031148"/>
    </source>
</evidence>
<evidence type="ECO:0000256" key="3">
    <source>
        <dbReference type="ARBA" id="ARBA00015862"/>
    </source>
</evidence>
<organism evidence="17 18">
    <name type="scientific">Staphylococcus lugdunensis</name>
    <dbReference type="NCBI Taxonomy" id="28035"/>
    <lineage>
        <taxon>Bacteria</taxon>
        <taxon>Bacillati</taxon>
        <taxon>Bacillota</taxon>
        <taxon>Bacilli</taxon>
        <taxon>Bacillales</taxon>
        <taxon>Staphylococcaceae</taxon>
        <taxon>Staphylococcus</taxon>
    </lineage>
</organism>
<evidence type="ECO:0000256" key="10">
    <source>
        <dbReference type="ARBA" id="ARBA00023136"/>
    </source>
</evidence>
<comment type="cofactor">
    <cofactor evidence="1">
        <name>heme b</name>
        <dbReference type="ChEBI" id="CHEBI:60344"/>
    </cofactor>
</comment>
<dbReference type="PROSITE" id="PS50983">
    <property type="entry name" value="FE_B12_PBP"/>
    <property type="match status" value="1"/>
</dbReference>
<evidence type="ECO:0000313" key="17">
    <source>
        <dbReference type="EMBL" id="QEX37974.1"/>
    </source>
</evidence>
<evidence type="ECO:0000256" key="15">
    <source>
        <dbReference type="SAM" id="SignalP"/>
    </source>
</evidence>
<evidence type="ECO:0000256" key="2">
    <source>
        <dbReference type="ARBA" id="ARBA00008814"/>
    </source>
</evidence>
<dbReference type="EMBL" id="CP041722">
    <property type="protein sequence ID" value="QEX37974.1"/>
    <property type="molecule type" value="Genomic_DNA"/>
</dbReference>
<evidence type="ECO:0000313" key="18">
    <source>
        <dbReference type="Proteomes" id="UP000325462"/>
    </source>
</evidence>
<dbReference type="NCBIfam" id="TIGR03659">
    <property type="entry name" value="IsdE"/>
    <property type="match status" value="1"/>
</dbReference>
<evidence type="ECO:0000256" key="1">
    <source>
        <dbReference type="ARBA" id="ARBA00001970"/>
    </source>
</evidence>
<dbReference type="Proteomes" id="UP000325462">
    <property type="component" value="Chromosome"/>
</dbReference>
<dbReference type="InterPro" id="IPR019957">
    <property type="entry name" value="ABC_transptr_haem-bd_IsdE"/>
</dbReference>
<evidence type="ECO:0000256" key="12">
    <source>
        <dbReference type="ARBA" id="ARBA00023288"/>
    </source>
</evidence>
<comment type="similarity">
    <text evidence="2">Belongs to the bacterial solute-binding protein 8 family.</text>
</comment>
<gene>
    <name evidence="17" type="primary">isdE</name>
    <name evidence="17" type="ORF">FO454_03145</name>
</gene>
<keyword evidence="10" id="KW-0472">Membrane</keyword>
<dbReference type="InterPro" id="IPR050902">
    <property type="entry name" value="ABC_Transporter_SBP"/>
</dbReference>
<feature type="domain" description="Fe/B12 periplasmic-binding" evidence="16">
    <location>
        <begin position="40"/>
        <end position="296"/>
    </location>
</feature>
<evidence type="ECO:0000256" key="4">
    <source>
        <dbReference type="ARBA" id="ARBA00022448"/>
    </source>
</evidence>
<evidence type="ECO:0000256" key="5">
    <source>
        <dbReference type="ARBA" id="ARBA00022475"/>
    </source>
</evidence>
<evidence type="ECO:0000256" key="14">
    <source>
        <dbReference type="ARBA" id="ARBA00031463"/>
    </source>
</evidence>
<keyword evidence="12" id="KW-0449">Lipoprotein</keyword>
<dbReference type="RefSeq" id="WP_002479135.1">
    <property type="nucleotide sequence ID" value="NZ_CP014023.2"/>
</dbReference>
<evidence type="ECO:0000256" key="9">
    <source>
        <dbReference type="ARBA" id="ARBA00023004"/>
    </source>
</evidence>
<evidence type="ECO:0000256" key="6">
    <source>
        <dbReference type="ARBA" id="ARBA00022617"/>
    </source>
</evidence>
<dbReference type="PANTHER" id="PTHR30535:SF36">
    <property type="entry name" value="HIGH-AFFINITY HEME UPTAKE SYSTEM PROTEIN ISDE"/>
    <property type="match status" value="1"/>
</dbReference>
<keyword evidence="5" id="KW-1003">Cell membrane</keyword>
<dbReference type="PROSITE" id="PS51257">
    <property type="entry name" value="PROKAR_LIPOPROTEIN"/>
    <property type="match status" value="1"/>
</dbReference>
<feature type="chain" id="PRO_5047545414" description="High-affinity heme uptake system protein IsdE" evidence="15">
    <location>
        <begin position="24"/>
        <end position="296"/>
    </location>
</feature>
<evidence type="ECO:0000259" key="16">
    <source>
        <dbReference type="PROSITE" id="PS50983"/>
    </source>
</evidence>
<evidence type="ECO:0000256" key="11">
    <source>
        <dbReference type="ARBA" id="ARBA00023139"/>
    </source>
</evidence>
<proteinExistence type="inferred from homology"/>
<keyword evidence="9" id="KW-0408">Iron</keyword>
<keyword evidence="4" id="KW-0813">Transport</keyword>
<evidence type="ECO:0000256" key="7">
    <source>
        <dbReference type="ARBA" id="ARBA00022723"/>
    </source>
</evidence>
<protein>
    <recommendedName>
        <fullName evidence="3">High-affinity heme uptake system protein IsdE</fullName>
    </recommendedName>
    <alternativeName>
        <fullName evidence="14">Iron-regulated surface determinant protein E</fullName>
    </alternativeName>
    <alternativeName>
        <fullName evidence="13">Staphylococcal iron-regulated protein F</fullName>
    </alternativeName>
</protein>
<feature type="signal peptide" evidence="15">
    <location>
        <begin position="1"/>
        <end position="23"/>
    </location>
</feature>
<sequence length="296" mass="33500">MNISKIMSSLAILLMLLTGCSQSSKHTKGDNVDQQGNAYRIVPTTVALTMTLDKLDIPIVGKPTTYKTLPKRYKDVPEVGQPMQPSVEAVKQVNPTHVLSVSTIKDEMKPFYKQLNMKGYYYDYDSLDGMEKSITQLGHQFNRESKAKALNQHINSVKKDIQDKAAKQKKHPKVLILMGVPGSYLVATDKSYIGDLVKIAGGENVIKDTSKQYISSNTENLVNVDPDIILRLPHGMPDEVKKMFQKEFKQNDIWKHFKAVKEDRVYDLEEIPFGITANVDADDAMKQLYDVFYNQH</sequence>
<keyword evidence="6" id="KW-0349">Heme</keyword>